<keyword evidence="2" id="KW-0813">Transport</keyword>
<feature type="transmembrane region" description="Helical" evidence="6">
    <location>
        <begin position="406"/>
        <end position="427"/>
    </location>
</feature>
<keyword evidence="5 6" id="KW-0472">Membrane</keyword>
<feature type="transmembrane region" description="Helical" evidence="6">
    <location>
        <begin position="121"/>
        <end position="140"/>
    </location>
</feature>
<dbReference type="AlphaFoldDB" id="A0A0D1ZIT7"/>
<dbReference type="GeneID" id="27322878"/>
<dbReference type="RefSeq" id="XP_016225423.1">
    <property type="nucleotide sequence ID" value="XM_016369635.1"/>
</dbReference>
<evidence type="ECO:0000256" key="2">
    <source>
        <dbReference type="ARBA" id="ARBA00022448"/>
    </source>
</evidence>
<dbReference type="GO" id="GO:0022857">
    <property type="term" value="F:transmembrane transporter activity"/>
    <property type="evidence" value="ECO:0007669"/>
    <property type="project" value="InterPro"/>
</dbReference>
<sequence>MSTPANKENLGLDPVAQLSQAADVAATPAVTTPATATPATATVDNKHVDVKTDKEEVWAEVSAEPNPIPYDEKTIKKTIRRIDFLIVPVLTVFLAFCFIDRANMGLAAVAGMNAELGLVGYQYSITLLLFFPGYVLFALPSNYFLSKVSVRVWLCTLGFGFGLFTLVMGVVQNFAGLAAMRLFLGVFEAGVLPAIIVILGSWYPRYRLGKRVTVVFCGANLAAAFAGILAWAFSRINTANYRGWRWIFLLEGLITIVVVIGLYFIVDEYPRNSRLLNQEQRDVAVALISADRQENSEEEMTVRAVLSHATDFKYWCFGLIYMVSASAIYSMAYFMPLILNAQMGFTGAMSQILSTPPTVWAFFVATGLTAVSDRYKRRAPFLVFFACNVIVGVSMTRWGPNTATQYAGTFLTMGGLNGGLSIALSFAQNNAPTRVKRSVASGIQLSLGACGGIIGSTIFRSQDAPTYTPGVIATIGMMGFQIVLTICLTLYMAHQNKLQRGGKVLEGQQGFQYTL</sequence>
<feature type="transmembrane region" description="Helical" evidence="6">
    <location>
        <begin position="152"/>
        <end position="172"/>
    </location>
</feature>
<dbReference type="PANTHER" id="PTHR43791">
    <property type="entry name" value="PERMEASE-RELATED"/>
    <property type="match status" value="1"/>
</dbReference>
<feature type="transmembrane region" description="Helical" evidence="6">
    <location>
        <begin position="314"/>
        <end position="336"/>
    </location>
</feature>
<feature type="transmembrane region" description="Helical" evidence="6">
    <location>
        <begin position="178"/>
        <end position="200"/>
    </location>
</feature>
<dbReference type="Pfam" id="PF07690">
    <property type="entry name" value="MFS_1"/>
    <property type="match status" value="1"/>
</dbReference>
<evidence type="ECO:0000256" key="1">
    <source>
        <dbReference type="ARBA" id="ARBA00004141"/>
    </source>
</evidence>
<evidence type="ECO:0000256" key="3">
    <source>
        <dbReference type="ARBA" id="ARBA00022692"/>
    </source>
</evidence>
<keyword evidence="9" id="KW-1185">Reference proteome</keyword>
<dbReference type="PANTHER" id="PTHR43791:SF3">
    <property type="entry name" value="MAJOR FACILITATOR SUPERFAMILY (MFS) PROFILE DOMAIN-CONTAINING PROTEIN"/>
    <property type="match status" value="1"/>
</dbReference>
<dbReference type="SUPFAM" id="SSF103473">
    <property type="entry name" value="MFS general substrate transporter"/>
    <property type="match status" value="1"/>
</dbReference>
<evidence type="ECO:0000313" key="9">
    <source>
        <dbReference type="Proteomes" id="UP000054302"/>
    </source>
</evidence>
<feature type="transmembrane region" description="Helical" evidence="6">
    <location>
        <begin position="246"/>
        <end position="266"/>
    </location>
</feature>
<dbReference type="PROSITE" id="PS50850">
    <property type="entry name" value="MFS"/>
    <property type="match status" value="1"/>
</dbReference>
<gene>
    <name evidence="8" type="ORF">PV10_05033</name>
</gene>
<evidence type="ECO:0000313" key="8">
    <source>
        <dbReference type="EMBL" id="KIV93849.1"/>
    </source>
</evidence>
<evidence type="ECO:0000259" key="7">
    <source>
        <dbReference type="PROSITE" id="PS50850"/>
    </source>
</evidence>
<accession>A0A0D1ZIT7</accession>
<protein>
    <recommendedName>
        <fullName evidence="7">Major facilitator superfamily (MFS) profile domain-containing protein</fullName>
    </recommendedName>
</protein>
<keyword evidence="4 6" id="KW-1133">Transmembrane helix</keyword>
<feature type="transmembrane region" description="Helical" evidence="6">
    <location>
        <begin position="212"/>
        <end position="234"/>
    </location>
</feature>
<dbReference type="OrthoDB" id="3639251at2759"/>
<name>A0A0D1ZIT7_EXOME</name>
<feature type="transmembrane region" description="Helical" evidence="6">
    <location>
        <begin position="471"/>
        <end position="493"/>
    </location>
</feature>
<dbReference type="GO" id="GO:0016020">
    <property type="term" value="C:membrane"/>
    <property type="evidence" value="ECO:0007669"/>
    <property type="project" value="UniProtKB-SubCell"/>
</dbReference>
<evidence type="ECO:0000256" key="6">
    <source>
        <dbReference type="SAM" id="Phobius"/>
    </source>
</evidence>
<organism evidence="8 9">
    <name type="scientific">Exophiala mesophila</name>
    <name type="common">Black yeast-like fungus</name>
    <dbReference type="NCBI Taxonomy" id="212818"/>
    <lineage>
        <taxon>Eukaryota</taxon>
        <taxon>Fungi</taxon>
        <taxon>Dikarya</taxon>
        <taxon>Ascomycota</taxon>
        <taxon>Pezizomycotina</taxon>
        <taxon>Eurotiomycetes</taxon>
        <taxon>Chaetothyriomycetidae</taxon>
        <taxon>Chaetothyriales</taxon>
        <taxon>Herpotrichiellaceae</taxon>
        <taxon>Exophiala</taxon>
    </lineage>
</organism>
<dbReference type="FunFam" id="1.20.1250.20:FF:000013">
    <property type="entry name" value="MFS general substrate transporter"/>
    <property type="match status" value="1"/>
</dbReference>
<dbReference type="Proteomes" id="UP000054302">
    <property type="component" value="Unassembled WGS sequence"/>
</dbReference>
<reference evidence="8 9" key="1">
    <citation type="submission" date="2015-01" db="EMBL/GenBank/DDBJ databases">
        <title>The Genome Sequence of Exophiala mesophila CBS40295.</title>
        <authorList>
            <consortium name="The Broad Institute Genomics Platform"/>
            <person name="Cuomo C."/>
            <person name="de Hoog S."/>
            <person name="Gorbushina A."/>
            <person name="Stielow B."/>
            <person name="Teixiera M."/>
            <person name="Abouelleil A."/>
            <person name="Chapman S.B."/>
            <person name="Priest M."/>
            <person name="Young S.K."/>
            <person name="Wortman J."/>
            <person name="Nusbaum C."/>
            <person name="Birren B."/>
        </authorList>
    </citation>
    <scope>NUCLEOTIDE SEQUENCE [LARGE SCALE GENOMIC DNA]</scope>
    <source>
        <strain evidence="8 9">CBS 40295</strain>
    </source>
</reference>
<dbReference type="Gene3D" id="1.20.1250.20">
    <property type="entry name" value="MFS general substrate transporter like domains"/>
    <property type="match status" value="2"/>
</dbReference>
<dbReference type="InterPro" id="IPR011701">
    <property type="entry name" value="MFS"/>
</dbReference>
<dbReference type="InterPro" id="IPR020846">
    <property type="entry name" value="MFS_dom"/>
</dbReference>
<feature type="transmembrane region" description="Helical" evidence="6">
    <location>
        <begin position="439"/>
        <end position="459"/>
    </location>
</feature>
<evidence type="ECO:0000256" key="4">
    <source>
        <dbReference type="ARBA" id="ARBA00022989"/>
    </source>
</evidence>
<keyword evidence="3 6" id="KW-0812">Transmembrane</keyword>
<dbReference type="EMBL" id="KN847522">
    <property type="protein sequence ID" value="KIV93849.1"/>
    <property type="molecule type" value="Genomic_DNA"/>
</dbReference>
<feature type="transmembrane region" description="Helical" evidence="6">
    <location>
        <begin position="82"/>
        <end position="101"/>
    </location>
</feature>
<feature type="transmembrane region" description="Helical" evidence="6">
    <location>
        <begin position="348"/>
        <end position="369"/>
    </location>
</feature>
<evidence type="ECO:0000256" key="5">
    <source>
        <dbReference type="ARBA" id="ARBA00023136"/>
    </source>
</evidence>
<dbReference type="VEuPathDB" id="FungiDB:PV10_05033"/>
<feature type="domain" description="Major facilitator superfamily (MFS) profile" evidence="7">
    <location>
        <begin position="86"/>
        <end position="497"/>
    </location>
</feature>
<dbReference type="InterPro" id="IPR036259">
    <property type="entry name" value="MFS_trans_sf"/>
</dbReference>
<feature type="transmembrane region" description="Helical" evidence="6">
    <location>
        <begin position="381"/>
        <end position="400"/>
    </location>
</feature>
<dbReference type="HOGENOM" id="CLU_001265_0_1_1"/>
<comment type="subcellular location">
    <subcellularLocation>
        <location evidence="1">Membrane</location>
        <topology evidence="1">Multi-pass membrane protein</topology>
    </subcellularLocation>
</comment>
<proteinExistence type="predicted"/>